<dbReference type="InterPro" id="IPR050725">
    <property type="entry name" value="CysQ/Inositol_MonoPase"/>
</dbReference>
<dbReference type="PRINTS" id="PR00377">
    <property type="entry name" value="IMPHPHTASES"/>
</dbReference>
<name>A0A6J7PIL8_9ZZZZ</name>
<dbReference type="SUPFAM" id="SSF56655">
    <property type="entry name" value="Carbohydrate phosphatase"/>
    <property type="match status" value="1"/>
</dbReference>
<dbReference type="AlphaFoldDB" id="A0A6J7PIL8"/>
<proteinExistence type="predicted"/>
<organism evidence="1">
    <name type="scientific">freshwater metagenome</name>
    <dbReference type="NCBI Taxonomy" id="449393"/>
    <lineage>
        <taxon>unclassified sequences</taxon>
        <taxon>metagenomes</taxon>
        <taxon>ecological metagenomes</taxon>
    </lineage>
</organism>
<dbReference type="GO" id="GO:0000103">
    <property type="term" value="P:sulfate assimilation"/>
    <property type="evidence" value="ECO:0007669"/>
    <property type="project" value="TreeGrafter"/>
</dbReference>
<dbReference type="Pfam" id="PF00459">
    <property type="entry name" value="Inositol_P"/>
    <property type="match status" value="1"/>
</dbReference>
<dbReference type="PANTHER" id="PTHR43028">
    <property type="entry name" value="3'(2'),5'-BISPHOSPHATE NUCLEOTIDASE 1"/>
    <property type="match status" value="1"/>
</dbReference>
<accession>A0A6J7PIL8</accession>
<dbReference type="Gene3D" id="3.30.540.10">
    <property type="entry name" value="Fructose-1,6-Bisphosphatase, subunit A, domain 1"/>
    <property type="match status" value="1"/>
</dbReference>
<evidence type="ECO:0000313" key="1">
    <source>
        <dbReference type="EMBL" id="CAB5002562.1"/>
    </source>
</evidence>
<sequence>MTNAELFDSWKGLDDHELSIELARVTGEMLVIHREELVERGTTTWNLKDTGDMLAHNFLMEAFTALRTSDSVLSEEGSDDRRRLAADRVWIVDPLDGTNEYGEGRADWAVHIALWERGELVAGAVSLPSITTVFGTQPAPVVPERTPGKPRLVTSRNRAPYAAVLVAEHLDCDAYRLGSAGAKVMSVVMNEADIYVHDGGMNQWDSAAPAVVAQAAGLHASRLDGSPLVYNEADTWLPDFFVCRPEFTDDILHAIWGRDPRS</sequence>
<dbReference type="CDD" id="cd01638">
    <property type="entry name" value="CysQ"/>
    <property type="match status" value="1"/>
</dbReference>
<protein>
    <submittedName>
        <fullName evidence="1">Unannotated protein</fullName>
    </submittedName>
</protein>
<reference evidence="1" key="1">
    <citation type="submission" date="2020-05" db="EMBL/GenBank/DDBJ databases">
        <authorList>
            <person name="Chiriac C."/>
            <person name="Salcher M."/>
            <person name="Ghai R."/>
            <person name="Kavagutti S V."/>
        </authorList>
    </citation>
    <scope>NUCLEOTIDE SEQUENCE</scope>
</reference>
<gene>
    <name evidence="1" type="ORF">UFOPK4057_00392</name>
</gene>
<dbReference type="EMBL" id="CAFBPC010000066">
    <property type="protein sequence ID" value="CAB5002562.1"/>
    <property type="molecule type" value="Genomic_DNA"/>
</dbReference>
<dbReference type="GO" id="GO:0050427">
    <property type="term" value="P:3'-phosphoadenosine 5'-phosphosulfate metabolic process"/>
    <property type="evidence" value="ECO:0007669"/>
    <property type="project" value="TreeGrafter"/>
</dbReference>
<dbReference type="PANTHER" id="PTHR43028:SF5">
    <property type="entry name" value="3'(2'),5'-BISPHOSPHATE NUCLEOTIDASE 1"/>
    <property type="match status" value="1"/>
</dbReference>
<dbReference type="InterPro" id="IPR000760">
    <property type="entry name" value="Inositol_monophosphatase-like"/>
</dbReference>
<dbReference type="Gene3D" id="3.40.190.80">
    <property type="match status" value="1"/>
</dbReference>
<dbReference type="GO" id="GO:0008441">
    <property type="term" value="F:3'(2'),5'-bisphosphate nucleotidase activity"/>
    <property type="evidence" value="ECO:0007669"/>
    <property type="project" value="TreeGrafter"/>
</dbReference>